<dbReference type="RefSeq" id="WP_156220553.1">
    <property type="nucleotide sequence ID" value="NZ_WOFH01000014.1"/>
</dbReference>
<name>A0A7K1LAC1_9ACTN</name>
<dbReference type="EMBL" id="WOFH01000014">
    <property type="protein sequence ID" value="MUN41381.1"/>
    <property type="molecule type" value="Genomic_DNA"/>
</dbReference>
<evidence type="ECO:0000313" key="1">
    <source>
        <dbReference type="EMBL" id="MUN41381.1"/>
    </source>
</evidence>
<protein>
    <submittedName>
        <fullName evidence="1">Uncharacterized protein</fullName>
    </submittedName>
</protein>
<reference evidence="1 2" key="1">
    <citation type="submission" date="2019-11" db="EMBL/GenBank/DDBJ databases">
        <authorList>
            <person name="Cao P."/>
        </authorList>
    </citation>
    <scope>NUCLEOTIDE SEQUENCE [LARGE SCALE GENOMIC DNA]</scope>
    <source>
        <strain evidence="1 2">NEAU-AAG5</strain>
    </source>
</reference>
<gene>
    <name evidence="1" type="ORF">GNZ18_33025</name>
</gene>
<accession>A0A7K1LAC1</accession>
<proteinExistence type="predicted"/>
<sequence>MQLINLTPHPLTLIGQDDTVLLNQAPDGPMARCIEDRREIGAVTLPGGGTVPLRSVGFGAVTGLPEPRDGVLLVVSRATAEAAAGRSDIVYPDEQVRDQDGRIIGCRALARAH</sequence>
<evidence type="ECO:0000313" key="2">
    <source>
        <dbReference type="Proteomes" id="UP000432015"/>
    </source>
</evidence>
<dbReference type="Proteomes" id="UP000432015">
    <property type="component" value="Unassembled WGS sequence"/>
</dbReference>
<dbReference type="AlphaFoldDB" id="A0A7K1LAC1"/>
<keyword evidence="2" id="KW-1185">Reference proteome</keyword>
<comment type="caution">
    <text evidence="1">The sequence shown here is derived from an EMBL/GenBank/DDBJ whole genome shotgun (WGS) entry which is preliminary data.</text>
</comment>
<organism evidence="1 2">
    <name type="scientific">Actinomadura litoris</name>
    <dbReference type="NCBI Taxonomy" id="2678616"/>
    <lineage>
        <taxon>Bacteria</taxon>
        <taxon>Bacillati</taxon>
        <taxon>Actinomycetota</taxon>
        <taxon>Actinomycetes</taxon>
        <taxon>Streptosporangiales</taxon>
        <taxon>Thermomonosporaceae</taxon>
        <taxon>Actinomadura</taxon>
    </lineage>
</organism>